<dbReference type="Gene3D" id="3.30.1490.20">
    <property type="entry name" value="ATP-grasp fold, A domain"/>
    <property type="match status" value="1"/>
</dbReference>
<reference evidence="3 4" key="1">
    <citation type="submission" date="2015-05" db="EMBL/GenBank/DDBJ databases">
        <title>Complete genome sequence of a sulfur-oxidizing gammaproteobacterium strain HA5.</title>
        <authorList>
            <person name="Miura A."/>
            <person name="Kojima H."/>
            <person name="Fukui M."/>
        </authorList>
    </citation>
    <scope>NUCLEOTIDE SEQUENCE [LARGE SCALE GENOMIC DNA]</scope>
    <source>
        <strain evidence="3 4">HA5</strain>
    </source>
</reference>
<dbReference type="Proteomes" id="UP000243180">
    <property type="component" value="Chromosome"/>
</dbReference>
<keyword evidence="4" id="KW-1185">Reference proteome</keyword>
<evidence type="ECO:0000256" key="1">
    <source>
        <dbReference type="PROSITE-ProRule" id="PRU00409"/>
    </source>
</evidence>
<dbReference type="InterPro" id="IPR011761">
    <property type="entry name" value="ATP-grasp"/>
</dbReference>
<keyword evidence="1" id="KW-0067">ATP-binding</keyword>
<feature type="domain" description="ATP-grasp" evidence="2">
    <location>
        <begin position="122"/>
        <end position="302"/>
    </location>
</feature>
<gene>
    <name evidence="3" type="ORF">SCL_1204</name>
</gene>
<dbReference type="Gene3D" id="3.30.470.20">
    <property type="entry name" value="ATP-grasp fold, B domain"/>
    <property type="match status" value="1"/>
</dbReference>
<dbReference type="GO" id="GO:0005524">
    <property type="term" value="F:ATP binding"/>
    <property type="evidence" value="ECO:0007669"/>
    <property type="project" value="UniProtKB-UniRule"/>
</dbReference>
<dbReference type="GO" id="GO:0003824">
    <property type="term" value="F:catalytic activity"/>
    <property type="evidence" value="ECO:0007669"/>
    <property type="project" value="UniProtKB-ARBA"/>
</dbReference>
<dbReference type="InParanoid" id="A0A1B4XFD8"/>
<dbReference type="InterPro" id="IPR013815">
    <property type="entry name" value="ATP_grasp_subdomain_1"/>
</dbReference>
<dbReference type="Pfam" id="PF21360">
    <property type="entry name" value="PylC-like_N"/>
    <property type="match status" value="1"/>
</dbReference>
<protein>
    <submittedName>
        <fullName evidence="3">Carbamoyl phosphate synthase</fullName>
    </submittedName>
</protein>
<dbReference type="NCBIfam" id="NF009402">
    <property type="entry name" value="PRK12767.1-1"/>
    <property type="match status" value="1"/>
</dbReference>
<evidence type="ECO:0000313" key="4">
    <source>
        <dbReference type="Proteomes" id="UP000243180"/>
    </source>
</evidence>
<dbReference type="OrthoDB" id="9803907at2"/>
<accession>A0A1B4XFD8</accession>
<sequence>MRRHCRVLVTGAGSGVGQGIIKALRISRLPLTIISGDIAPMNAALYRADEAILLPKVESPGALETIVGILSLHRIDVVMVGSEFDLNFFSENRDLLLTRAGTLVIAASFETVRIAEDKWLTAEFLRQHGLPYAESCLPGGLDEAVRLAESWGYPVVLKTRRGTSSRHVHILQNSLMLEKYWDGTPEPMLQRVVDVPVSELGNEYTCSVFKTANGSLLGPFTARRTLRGGTSWHVEVDRFEFLDDLLLAIGRLLDFSGSLNIQLMVGPAGPVPFELNARFSGTTAIRAQFGFNEPAMSLKAFFYGEELDPPQIRRGMAMRYNEEVFIDDVSAGDLTPGTHKGYVNSWF</sequence>
<evidence type="ECO:0000313" key="3">
    <source>
        <dbReference type="EMBL" id="BAV33517.1"/>
    </source>
</evidence>
<name>A0A1B4XFD8_9GAMM</name>
<dbReference type="RefSeq" id="WP_096360360.1">
    <property type="nucleotide sequence ID" value="NZ_AP014879.1"/>
</dbReference>
<dbReference type="Pfam" id="PF15632">
    <property type="entry name" value="ATPgrasp_Ter"/>
    <property type="match status" value="1"/>
</dbReference>
<dbReference type="SUPFAM" id="SSF56059">
    <property type="entry name" value="Glutathione synthetase ATP-binding domain-like"/>
    <property type="match status" value="1"/>
</dbReference>
<dbReference type="AlphaFoldDB" id="A0A1B4XFD8"/>
<dbReference type="KEGG" id="slim:SCL_1204"/>
<organism evidence="3 4">
    <name type="scientific">Sulfuricaulis limicola</name>
    <dbReference type="NCBI Taxonomy" id="1620215"/>
    <lineage>
        <taxon>Bacteria</taxon>
        <taxon>Pseudomonadati</taxon>
        <taxon>Pseudomonadota</taxon>
        <taxon>Gammaproteobacteria</taxon>
        <taxon>Acidiferrobacterales</taxon>
        <taxon>Acidiferrobacteraceae</taxon>
        <taxon>Sulfuricaulis</taxon>
    </lineage>
</organism>
<dbReference type="EMBL" id="AP014879">
    <property type="protein sequence ID" value="BAV33517.1"/>
    <property type="molecule type" value="Genomic_DNA"/>
</dbReference>
<keyword evidence="1" id="KW-0547">Nucleotide-binding</keyword>
<dbReference type="Gene3D" id="3.40.50.20">
    <property type="match status" value="1"/>
</dbReference>
<proteinExistence type="predicted"/>
<dbReference type="InterPro" id="IPR048764">
    <property type="entry name" value="PylC_N"/>
</dbReference>
<dbReference type="PROSITE" id="PS50975">
    <property type="entry name" value="ATP_GRASP"/>
    <property type="match status" value="1"/>
</dbReference>
<dbReference type="GO" id="GO:0046872">
    <property type="term" value="F:metal ion binding"/>
    <property type="evidence" value="ECO:0007669"/>
    <property type="project" value="InterPro"/>
</dbReference>
<evidence type="ECO:0000259" key="2">
    <source>
        <dbReference type="PROSITE" id="PS50975"/>
    </source>
</evidence>